<dbReference type="SUPFAM" id="SSF56672">
    <property type="entry name" value="DNA/RNA polymerases"/>
    <property type="match status" value="1"/>
</dbReference>
<sequence length="96" mass="11315">DAEPVTCRPYPVPRAFYDAFRNEIQRLIDIGVLKRDPSSEWASPAFDIPTKDGSVRLVCDFRKLNKMLRRNYYPTKDPKEMMRSLTKLRFKSVFDV</sequence>
<evidence type="ECO:0000313" key="1">
    <source>
        <dbReference type="EMBL" id="EGZ08743.1"/>
    </source>
</evidence>
<dbReference type="Gene3D" id="3.30.70.270">
    <property type="match status" value="1"/>
</dbReference>
<dbReference type="GeneID" id="20650737"/>
<dbReference type="Gene3D" id="3.10.10.10">
    <property type="entry name" value="HIV Type 1 Reverse Transcriptase, subunit A, domain 1"/>
    <property type="match status" value="1"/>
</dbReference>
<dbReference type="InterPro" id="IPR043128">
    <property type="entry name" value="Rev_trsase/Diguanyl_cyclase"/>
</dbReference>
<dbReference type="PANTHER" id="PTHR33064">
    <property type="entry name" value="POL PROTEIN"/>
    <property type="match status" value="1"/>
</dbReference>
<dbReference type="InterPro" id="IPR051320">
    <property type="entry name" value="Viral_Replic_Matur_Polypro"/>
</dbReference>
<feature type="non-terminal residue" evidence="1">
    <location>
        <position position="96"/>
    </location>
</feature>
<dbReference type="InParanoid" id="G5A5Y8"/>
<dbReference type="InterPro" id="IPR043502">
    <property type="entry name" value="DNA/RNA_pol_sf"/>
</dbReference>
<proteinExistence type="predicted"/>
<dbReference type="STRING" id="1094619.G5A5Y8"/>
<reference evidence="1 2" key="1">
    <citation type="journal article" date="2006" name="Science">
        <title>Phytophthora genome sequences uncover evolutionary origins and mechanisms of pathogenesis.</title>
        <authorList>
            <person name="Tyler B.M."/>
            <person name="Tripathy S."/>
            <person name="Zhang X."/>
            <person name="Dehal P."/>
            <person name="Jiang R.H."/>
            <person name="Aerts A."/>
            <person name="Arredondo F.D."/>
            <person name="Baxter L."/>
            <person name="Bensasson D."/>
            <person name="Beynon J.L."/>
            <person name="Chapman J."/>
            <person name="Damasceno C.M."/>
            <person name="Dorrance A.E."/>
            <person name="Dou D."/>
            <person name="Dickerman A.W."/>
            <person name="Dubchak I.L."/>
            <person name="Garbelotto M."/>
            <person name="Gijzen M."/>
            <person name="Gordon S.G."/>
            <person name="Govers F."/>
            <person name="Grunwald N.J."/>
            <person name="Huang W."/>
            <person name="Ivors K.L."/>
            <person name="Jones R.W."/>
            <person name="Kamoun S."/>
            <person name="Krampis K."/>
            <person name="Lamour K.H."/>
            <person name="Lee M.K."/>
            <person name="McDonald W.H."/>
            <person name="Medina M."/>
            <person name="Meijer H.J."/>
            <person name="Nordberg E.K."/>
            <person name="Maclean D.J."/>
            <person name="Ospina-Giraldo M.D."/>
            <person name="Morris P.F."/>
            <person name="Phuntumart V."/>
            <person name="Putnam N.H."/>
            <person name="Rash S."/>
            <person name="Rose J.K."/>
            <person name="Sakihama Y."/>
            <person name="Salamov A.A."/>
            <person name="Savidor A."/>
            <person name="Scheuring C.F."/>
            <person name="Smith B.M."/>
            <person name="Sobral B.W."/>
            <person name="Terry A."/>
            <person name="Torto-Alalibo T.A."/>
            <person name="Win J."/>
            <person name="Xu Z."/>
            <person name="Zhang H."/>
            <person name="Grigoriev I.V."/>
            <person name="Rokhsar D.S."/>
            <person name="Boore J.L."/>
        </authorList>
    </citation>
    <scope>NUCLEOTIDE SEQUENCE [LARGE SCALE GENOMIC DNA]</scope>
    <source>
        <strain evidence="1 2">P6497</strain>
    </source>
</reference>
<dbReference type="KEGG" id="psoj:PHYSODRAFT_380844"/>
<gene>
    <name evidence="1" type="ORF">PHYSODRAFT_380844</name>
</gene>
<dbReference type="AlphaFoldDB" id="G5A5Y8"/>
<evidence type="ECO:0008006" key="3">
    <source>
        <dbReference type="Google" id="ProtNLM"/>
    </source>
</evidence>
<dbReference type="SMR" id="G5A5Y8"/>
<dbReference type="Proteomes" id="UP000002640">
    <property type="component" value="Unassembled WGS sequence"/>
</dbReference>
<dbReference type="PANTHER" id="PTHR33064:SF37">
    <property type="entry name" value="RIBONUCLEASE H"/>
    <property type="match status" value="1"/>
</dbReference>
<evidence type="ECO:0000313" key="2">
    <source>
        <dbReference type="Proteomes" id="UP000002640"/>
    </source>
</evidence>
<protein>
    <recommendedName>
        <fullName evidence="3">Reverse transcriptase domain-containing protein</fullName>
    </recommendedName>
</protein>
<dbReference type="EMBL" id="JH159160">
    <property type="protein sequence ID" value="EGZ08743.1"/>
    <property type="molecule type" value="Genomic_DNA"/>
</dbReference>
<name>G5A5Y8_PHYSP</name>
<accession>G5A5Y8</accession>
<feature type="non-terminal residue" evidence="1">
    <location>
        <position position="1"/>
    </location>
</feature>
<organism evidence="1 2">
    <name type="scientific">Phytophthora sojae (strain P6497)</name>
    <name type="common">Soybean stem and root rot agent</name>
    <name type="synonym">Phytophthora megasperma f. sp. glycines</name>
    <dbReference type="NCBI Taxonomy" id="1094619"/>
    <lineage>
        <taxon>Eukaryota</taxon>
        <taxon>Sar</taxon>
        <taxon>Stramenopiles</taxon>
        <taxon>Oomycota</taxon>
        <taxon>Peronosporomycetes</taxon>
        <taxon>Peronosporales</taxon>
        <taxon>Peronosporaceae</taxon>
        <taxon>Phytophthora</taxon>
    </lineage>
</organism>
<dbReference type="RefSeq" id="XP_009535376.1">
    <property type="nucleotide sequence ID" value="XM_009537081.1"/>
</dbReference>
<keyword evidence="2" id="KW-1185">Reference proteome</keyword>